<organism evidence="1 2">
    <name type="scientific">Chitinophaga eiseniae</name>
    <dbReference type="NCBI Taxonomy" id="634771"/>
    <lineage>
        <taxon>Bacteria</taxon>
        <taxon>Pseudomonadati</taxon>
        <taxon>Bacteroidota</taxon>
        <taxon>Chitinophagia</taxon>
        <taxon>Chitinophagales</taxon>
        <taxon>Chitinophagaceae</taxon>
        <taxon>Chitinophaga</taxon>
    </lineage>
</organism>
<accession>A0A847SIY8</accession>
<dbReference type="Proteomes" id="UP000552864">
    <property type="component" value="Unassembled WGS sequence"/>
</dbReference>
<keyword evidence="2" id="KW-1185">Reference proteome</keyword>
<evidence type="ECO:0000313" key="2">
    <source>
        <dbReference type="Proteomes" id="UP000552864"/>
    </source>
</evidence>
<dbReference type="Gene3D" id="3.40.1260.10">
    <property type="entry name" value="DsrEFH-like"/>
    <property type="match status" value="1"/>
</dbReference>
<sequence>MKVVFQITSGDADVQLSMLGQLHNLLTQAAIEQTPLDVEVVVHGQAWNLLLPAANPLAEKVRLLQERAVLFIVCANTLRGREMQLTDLLPGISLVPAAIFHLVKRQQEGWAYIRC</sequence>
<dbReference type="RefSeq" id="WP_168736529.1">
    <property type="nucleotide sequence ID" value="NZ_JABAHZ010000001.1"/>
</dbReference>
<dbReference type="AlphaFoldDB" id="A0A847SIY8"/>
<evidence type="ECO:0000313" key="1">
    <source>
        <dbReference type="EMBL" id="NLR77099.1"/>
    </source>
</evidence>
<reference evidence="1 2" key="1">
    <citation type="submission" date="2020-04" db="EMBL/GenBank/DDBJ databases">
        <authorList>
            <person name="Yin C."/>
        </authorList>
    </citation>
    <scope>NUCLEOTIDE SEQUENCE [LARGE SCALE GENOMIC DNA]</scope>
    <source>
        <strain evidence="1 2">Ak56</strain>
    </source>
</reference>
<name>A0A847SIY8_9BACT</name>
<dbReference type="EMBL" id="JABAHZ010000001">
    <property type="protein sequence ID" value="NLR77099.1"/>
    <property type="molecule type" value="Genomic_DNA"/>
</dbReference>
<dbReference type="PANTHER" id="PTHR37691">
    <property type="entry name" value="BLR3518 PROTEIN"/>
    <property type="match status" value="1"/>
</dbReference>
<protein>
    <recommendedName>
        <fullName evidence="3">DsrE/DsrF-like family protein</fullName>
    </recommendedName>
</protein>
<proteinExistence type="predicted"/>
<dbReference type="PANTHER" id="PTHR37691:SF1">
    <property type="entry name" value="BLR3518 PROTEIN"/>
    <property type="match status" value="1"/>
</dbReference>
<dbReference type="InterPro" id="IPR003787">
    <property type="entry name" value="Sulphur_relay_DsrE/F-like"/>
</dbReference>
<dbReference type="Pfam" id="PF02635">
    <property type="entry name" value="DsrE"/>
    <property type="match status" value="1"/>
</dbReference>
<gene>
    <name evidence="1" type="ORF">HGH91_00580</name>
</gene>
<dbReference type="InterPro" id="IPR027396">
    <property type="entry name" value="DsrEFH-like"/>
</dbReference>
<dbReference type="SUPFAM" id="SSF75169">
    <property type="entry name" value="DsrEFH-like"/>
    <property type="match status" value="1"/>
</dbReference>
<evidence type="ECO:0008006" key="3">
    <source>
        <dbReference type="Google" id="ProtNLM"/>
    </source>
</evidence>
<comment type="caution">
    <text evidence="1">The sequence shown here is derived from an EMBL/GenBank/DDBJ whole genome shotgun (WGS) entry which is preliminary data.</text>
</comment>